<evidence type="ECO:0000256" key="5">
    <source>
        <dbReference type="ARBA" id="ARBA00023098"/>
    </source>
</evidence>
<dbReference type="EMBL" id="JASCXX010000030">
    <property type="protein sequence ID" value="MDI6451222.1"/>
    <property type="molecule type" value="Genomic_DNA"/>
</dbReference>
<dbReference type="RefSeq" id="WP_349246630.1">
    <property type="nucleotide sequence ID" value="NZ_JASCXX010000030.1"/>
</dbReference>
<evidence type="ECO:0000313" key="7">
    <source>
        <dbReference type="EMBL" id="MDI6451222.1"/>
    </source>
</evidence>
<dbReference type="Pfam" id="PF02353">
    <property type="entry name" value="CMAS"/>
    <property type="match status" value="1"/>
</dbReference>
<keyword evidence="3 7" id="KW-0808">Transferase</keyword>
<dbReference type="GO" id="GO:0008168">
    <property type="term" value="F:methyltransferase activity"/>
    <property type="evidence" value="ECO:0007669"/>
    <property type="project" value="UniProtKB-KW"/>
</dbReference>
<evidence type="ECO:0000256" key="2">
    <source>
        <dbReference type="ARBA" id="ARBA00022603"/>
    </source>
</evidence>
<dbReference type="GO" id="GO:0032259">
    <property type="term" value="P:methylation"/>
    <property type="evidence" value="ECO:0007669"/>
    <property type="project" value="UniProtKB-KW"/>
</dbReference>
<dbReference type="Proteomes" id="UP001431776">
    <property type="component" value="Unassembled WGS sequence"/>
</dbReference>
<dbReference type="Gene3D" id="3.40.50.150">
    <property type="entry name" value="Vaccinia Virus protein VP39"/>
    <property type="match status" value="1"/>
</dbReference>
<dbReference type="PIRSF" id="PIRSF003085">
    <property type="entry name" value="CMAS"/>
    <property type="match status" value="1"/>
</dbReference>
<dbReference type="InterPro" id="IPR003333">
    <property type="entry name" value="CMAS"/>
</dbReference>
<feature type="active site" evidence="6">
    <location>
        <position position="395"/>
    </location>
</feature>
<evidence type="ECO:0000256" key="3">
    <source>
        <dbReference type="ARBA" id="ARBA00022679"/>
    </source>
</evidence>
<evidence type="ECO:0000256" key="1">
    <source>
        <dbReference type="ARBA" id="ARBA00010815"/>
    </source>
</evidence>
<comment type="similarity">
    <text evidence="1">Belongs to the CFA/CMAS family.</text>
</comment>
<evidence type="ECO:0000256" key="4">
    <source>
        <dbReference type="ARBA" id="ARBA00022691"/>
    </source>
</evidence>
<reference evidence="7" key="1">
    <citation type="submission" date="2023-05" db="EMBL/GenBank/DDBJ databases">
        <title>Anaerotaeda fermentans gen. nov., sp. nov., a novel anaerobic planctomycete of the new family within the order Sedimentisphaerales isolated from Taman Peninsula, Russia.</title>
        <authorList>
            <person name="Khomyakova M.A."/>
            <person name="Merkel A.Y."/>
            <person name="Slobodkin A.I."/>
        </authorList>
    </citation>
    <scope>NUCLEOTIDE SEQUENCE</scope>
    <source>
        <strain evidence="7">M17dextr</strain>
    </source>
</reference>
<keyword evidence="5" id="KW-0443">Lipid metabolism</keyword>
<keyword evidence="8" id="KW-1185">Reference proteome</keyword>
<comment type="caution">
    <text evidence="7">The sequence shown here is derived from an EMBL/GenBank/DDBJ whole genome shotgun (WGS) entry which is preliminary data.</text>
</comment>
<evidence type="ECO:0000256" key="6">
    <source>
        <dbReference type="PIRSR" id="PIRSR003085-1"/>
    </source>
</evidence>
<evidence type="ECO:0000313" key="8">
    <source>
        <dbReference type="Proteomes" id="UP001431776"/>
    </source>
</evidence>
<dbReference type="CDD" id="cd02440">
    <property type="entry name" value="AdoMet_MTases"/>
    <property type="match status" value="1"/>
</dbReference>
<accession>A0AAW6U007</accession>
<dbReference type="InterPro" id="IPR029063">
    <property type="entry name" value="SAM-dependent_MTases_sf"/>
</dbReference>
<dbReference type="GO" id="GO:0008610">
    <property type="term" value="P:lipid biosynthetic process"/>
    <property type="evidence" value="ECO:0007669"/>
    <property type="project" value="InterPro"/>
</dbReference>
<dbReference type="PANTHER" id="PTHR43667">
    <property type="entry name" value="CYCLOPROPANE-FATTY-ACYL-PHOSPHOLIPID SYNTHASE"/>
    <property type="match status" value="1"/>
</dbReference>
<organism evidence="7 8">
    <name type="scientific">Anaerobaca lacustris</name>
    <dbReference type="NCBI Taxonomy" id="3044600"/>
    <lineage>
        <taxon>Bacteria</taxon>
        <taxon>Pseudomonadati</taxon>
        <taxon>Planctomycetota</taxon>
        <taxon>Phycisphaerae</taxon>
        <taxon>Sedimentisphaerales</taxon>
        <taxon>Anaerobacaceae</taxon>
        <taxon>Anaerobaca</taxon>
    </lineage>
</organism>
<dbReference type="PANTHER" id="PTHR43667:SF2">
    <property type="entry name" value="FATTY ACID C-METHYL TRANSFERASE"/>
    <property type="match status" value="1"/>
</dbReference>
<keyword evidence="2 7" id="KW-0489">Methyltransferase</keyword>
<proteinExistence type="inferred from homology"/>
<gene>
    <name evidence="7" type="ORF">QJ522_19325</name>
</gene>
<dbReference type="InterPro" id="IPR050723">
    <property type="entry name" value="CFA/CMAS"/>
</dbReference>
<dbReference type="AlphaFoldDB" id="A0AAW6U007"/>
<keyword evidence="4" id="KW-0949">S-adenosyl-L-methionine</keyword>
<sequence length="437" mass="49446">MTEKIAPVAERSRSSNRPCATDRWLRGIVLGRLEALAWGRITIVEDTWRHAYGDRSDDDAPQVTVTVRSSRFYSTLALGGSVGAAEAYMIGDWSCDDLPGLVRILVRNASVMFGVEGGIARLSEPLLRSFHWLRRNTRTGSRANIHAHYDLGNDFYSLFLDETMTYSCGIFESPSSTLAEASIEKYDRICRKLHLNPADHVIEIGCGWGGFAIHAAGQYGCRVTGTTISQQQYDWATRRVEELGLADRVQILYQDYRDLDGVYDKLVSIEMIEAVGHQYLGRFLLCCSKLLKPDGLMGLQAITILDQQYAQHTRTVDFIKRYIFPGSCLVSVTALCQAATRDTDLRAVHLEDITCQYAETLRRWRKAFFERLDKVKSLGFDDAFVRMWEFYLAYCEGAFEERYIGDVQMVFAKPLYRRPGPCIAPRIESQGEGVRAS</sequence>
<dbReference type="EC" id="2.1.1.-" evidence="7"/>
<protein>
    <submittedName>
        <fullName evidence="7">Cyclopropane-fatty-acyl-phospholipid synthase family protein</fullName>
        <ecNumber evidence="7">2.1.1.-</ecNumber>
    </submittedName>
</protein>
<name>A0AAW6U007_9BACT</name>
<dbReference type="SUPFAM" id="SSF53335">
    <property type="entry name" value="S-adenosyl-L-methionine-dependent methyltransferases"/>
    <property type="match status" value="1"/>
</dbReference>